<protein>
    <submittedName>
        <fullName evidence="1">Uncharacterized protein</fullName>
    </submittedName>
</protein>
<dbReference type="OrthoDB" id="8746806at2"/>
<dbReference type="EMBL" id="CP024608">
    <property type="protein sequence ID" value="ATQ77454.1"/>
    <property type="molecule type" value="Genomic_DNA"/>
</dbReference>
<dbReference type="Proteomes" id="UP000229897">
    <property type="component" value="Chromosome"/>
</dbReference>
<dbReference type="RefSeq" id="WP_099879638.1">
    <property type="nucleotide sequence ID" value="NZ_CP024608.1"/>
</dbReference>
<accession>A0A2D2DR43</accession>
<gene>
    <name evidence="1" type="ORF">CR152_25335</name>
</gene>
<name>A0A2D2DR43_9BURK</name>
<evidence type="ECO:0000313" key="2">
    <source>
        <dbReference type="Proteomes" id="UP000229897"/>
    </source>
</evidence>
<evidence type="ECO:0000313" key="1">
    <source>
        <dbReference type="EMBL" id="ATQ77454.1"/>
    </source>
</evidence>
<dbReference type="AlphaFoldDB" id="A0A2D2DR43"/>
<proteinExistence type="predicted"/>
<reference evidence="1" key="1">
    <citation type="submission" date="2017-10" db="EMBL/GenBank/DDBJ databases">
        <title>Massilia psychrophilum sp. nov., a novel purple-pigmented bacterium isolated from Tianshan glacier, Xinjiang Municipality, China.</title>
        <authorList>
            <person name="Wang H."/>
        </authorList>
    </citation>
    <scope>NUCLEOTIDE SEQUENCE [LARGE SCALE GENOMIC DNA]</scope>
    <source>
        <strain evidence="1">B2</strain>
    </source>
</reference>
<dbReference type="KEGG" id="mass:CR152_25335"/>
<sequence>MGIVIESYAFVGVATRATGPTAQVWLPPGFTLTGGGAYDMGRGTSNTLTACYPTRNHAGVFNGWTAAGRDFGLADPVPLAVYAVGIRITRDGVPVKVEQQVFSATSALVSEPGVSVKLGAGWIGTGGGAQDNYATPVNGNMLTASYPLIGADGKICGWSASGRDHDAADQARVTAFVIGIRTGPDVALEAHIVSNTSLLTGYPSALVAAPHGNAVVAGGGALVGENGRGTMLSASCPIISSQDGRLTGWFAARKVHKSAPPSGITAYGVMLEAA</sequence>
<keyword evidence="2" id="KW-1185">Reference proteome</keyword>
<organism evidence="1 2">
    <name type="scientific">Massilia violaceinigra</name>
    <dbReference type="NCBI Taxonomy" id="2045208"/>
    <lineage>
        <taxon>Bacteria</taxon>
        <taxon>Pseudomonadati</taxon>
        <taxon>Pseudomonadota</taxon>
        <taxon>Betaproteobacteria</taxon>
        <taxon>Burkholderiales</taxon>
        <taxon>Oxalobacteraceae</taxon>
        <taxon>Telluria group</taxon>
        <taxon>Massilia</taxon>
    </lineage>
</organism>